<dbReference type="VEuPathDB" id="PiroplasmaDB:BOVATA_034760"/>
<dbReference type="GO" id="GO:0031012">
    <property type="term" value="C:extracellular matrix"/>
    <property type="evidence" value="ECO:0007669"/>
    <property type="project" value="TreeGrafter"/>
</dbReference>
<dbReference type="RefSeq" id="XP_028868226.1">
    <property type="nucleotide sequence ID" value="XM_029012393.1"/>
</dbReference>
<feature type="compositionally biased region" description="Basic and acidic residues" evidence="2">
    <location>
        <begin position="400"/>
        <end position="411"/>
    </location>
</feature>
<feature type="compositionally biased region" description="Low complexity" evidence="2">
    <location>
        <begin position="601"/>
        <end position="613"/>
    </location>
</feature>
<comment type="caution">
    <text evidence="3">The sequence shown here is derived from an EMBL/GenBank/DDBJ whole genome shotgun (WGS) entry which is preliminary data.</text>
</comment>
<feature type="compositionally biased region" description="Pro residues" evidence="2">
    <location>
        <begin position="546"/>
        <end position="571"/>
    </location>
</feature>
<feature type="compositionally biased region" description="Gly residues" evidence="2">
    <location>
        <begin position="572"/>
        <end position="583"/>
    </location>
</feature>
<feature type="compositionally biased region" description="Gly residues" evidence="2">
    <location>
        <begin position="614"/>
        <end position="625"/>
    </location>
</feature>
<dbReference type="PANTHER" id="PTHR24023:SF1082">
    <property type="entry name" value="COLLAGEN TRIPLE HELIX REPEAT"/>
    <property type="match status" value="1"/>
</dbReference>
<dbReference type="OrthoDB" id="6410656at2759"/>
<dbReference type="EMBL" id="BDSA01000003">
    <property type="protein sequence ID" value="GBE61983.1"/>
    <property type="molecule type" value="Genomic_DNA"/>
</dbReference>
<evidence type="ECO:0000256" key="2">
    <source>
        <dbReference type="SAM" id="MobiDB-lite"/>
    </source>
</evidence>
<proteinExistence type="predicted"/>
<keyword evidence="1" id="KW-0175">Coiled coil</keyword>
<dbReference type="InterPro" id="IPR050149">
    <property type="entry name" value="Collagen_superfamily"/>
</dbReference>
<protein>
    <submittedName>
        <fullName evidence="3">Ribosome-binding protein 1, putative</fullName>
    </submittedName>
</protein>
<gene>
    <name evidence="3" type="ORF">BOVATA_034760</name>
</gene>
<dbReference type="PANTHER" id="PTHR24023">
    <property type="entry name" value="COLLAGEN ALPHA"/>
    <property type="match status" value="1"/>
</dbReference>
<sequence length="848" mass="92665">MEGHGVKLDTLKECLMFLEWLHSDKQGIIMKGLIASRLARLLEKRYKNVSQPPIESALSQFLTNVNKFHTTLCKSAKQSTNNPNTTKNVLNTLLDCIPKFLAVMYFLRYQVDDKFSALGGGKWKDQMVVYSQYAATEIQKYLTASSGSKDYGVIPGGFSYNELKRLYRQGSFMANDLEQICQKHFSQHNYFFDVFSTSVLRSTSGTDIPNTANALALVRTFCEIVAAEDKEGTGGGQIKSKLDESLNGDTVKKCICWSDLKSHCQTLQSQFGTMYKTNVFSFTGFKRDRDRLSEKEFAKETAKWLRENLATVKANLEKIKTDNTMKNTTDYFNKYLFPYGFTFDKYNFERQKAQQNVLQENWANVINVLRQKGDGLERLKTILDGEVCPPEPPPEPEVSESPREVVPEKKVPKVSPKADGTPNQGKKVEGAENQGKKSGGAQNQGKKSEGAQNQGKKSEGAQNQGKKAEGNQNQSGTSLGVLPTVKSVVHTQSSGDPGATGQPEAAGEKGPPGPPGGQSPQGPKGDRGQQGPPGPLTPDQGQSVQPQPPPIPPTPPSTPTLPASPGPPGSPGQPGVGGQGSPGGVVPTIQPTPPRAPVLAQSPSVSGSSSGSASGQGSGSQGGQDVGQTQIPPNNVKRCDGVSMSMNGKSVCYTQPTIHKPNKSSEYYLPSDVEEEIKKAEEAYRQHQDEQRKQQEAYDQYYRKLHREIGIDTKPLNQHRSRPPYAYIDKLRSRMVSDLQGESAIHGIPIHDLPHKKDKLVPIGSNSFDGRPTIDPDVHALMQYKPTTDIDIVTAPQKDDTLLPLDALTMDADDVSITEEIIDPIKAYEEPDEYYVKSLSQSAAATSC</sequence>
<name>A0A2H6KG60_9APIC</name>
<feature type="compositionally biased region" description="Polar residues" evidence="2">
    <location>
        <begin position="440"/>
        <end position="478"/>
    </location>
</feature>
<dbReference type="GeneID" id="39875753"/>
<reference evidence="3 4" key="1">
    <citation type="journal article" date="2017" name="BMC Genomics">
        <title>Whole-genome assembly of Babesia ovata and comparative genomics between closely related pathogens.</title>
        <authorList>
            <person name="Yamagishi J."/>
            <person name="Asada M."/>
            <person name="Hakimi H."/>
            <person name="Tanaka T.Q."/>
            <person name="Sugimoto C."/>
            <person name="Kawazu S."/>
        </authorList>
    </citation>
    <scope>NUCLEOTIDE SEQUENCE [LARGE SCALE GENOMIC DNA]</scope>
    <source>
        <strain evidence="3 4">Miyake</strain>
    </source>
</reference>
<evidence type="ECO:0000313" key="4">
    <source>
        <dbReference type="Proteomes" id="UP000236319"/>
    </source>
</evidence>
<keyword evidence="4" id="KW-1185">Reference proteome</keyword>
<accession>A0A2H6KG60</accession>
<feature type="region of interest" description="Disordered" evidence="2">
    <location>
        <begin position="383"/>
        <end position="642"/>
    </location>
</feature>
<evidence type="ECO:0000313" key="3">
    <source>
        <dbReference type="EMBL" id="GBE61983.1"/>
    </source>
</evidence>
<organism evidence="3 4">
    <name type="scientific">Babesia ovata</name>
    <dbReference type="NCBI Taxonomy" id="189622"/>
    <lineage>
        <taxon>Eukaryota</taxon>
        <taxon>Sar</taxon>
        <taxon>Alveolata</taxon>
        <taxon>Apicomplexa</taxon>
        <taxon>Aconoidasida</taxon>
        <taxon>Piroplasmida</taxon>
        <taxon>Babesiidae</taxon>
        <taxon>Babesia</taxon>
    </lineage>
</organism>
<dbReference type="GO" id="GO:0005615">
    <property type="term" value="C:extracellular space"/>
    <property type="evidence" value="ECO:0007669"/>
    <property type="project" value="TreeGrafter"/>
</dbReference>
<dbReference type="AlphaFoldDB" id="A0A2H6KG60"/>
<evidence type="ECO:0000256" key="1">
    <source>
        <dbReference type="SAM" id="Coils"/>
    </source>
</evidence>
<dbReference type="Proteomes" id="UP000236319">
    <property type="component" value="Unassembled WGS sequence"/>
</dbReference>
<feature type="coiled-coil region" evidence="1">
    <location>
        <begin position="670"/>
        <end position="697"/>
    </location>
</feature>